<evidence type="ECO:0000313" key="3">
    <source>
        <dbReference type="Proteomes" id="UP001550378"/>
    </source>
</evidence>
<gene>
    <name evidence="2" type="ORF">ABZ508_14670</name>
</gene>
<accession>A0ABV2W4X5</accession>
<feature type="region of interest" description="Disordered" evidence="1">
    <location>
        <begin position="109"/>
        <end position="129"/>
    </location>
</feature>
<organism evidence="2 3">
    <name type="scientific">Streptomyces lavendulocolor</name>
    <dbReference type="NCBI Taxonomy" id="67316"/>
    <lineage>
        <taxon>Bacteria</taxon>
        <taxon>Bacillati</taxon>
        <taxon>Actinomycetota</taxon>
        <taxon>Actinomycetes</taxon>
        <taxon>Kitasatosporales</taxon>
        <taxon>Streptomycetaceae</taxon>
        <taxon>Streptomyces</taxon>
    </lineage>
</organism>
<sequence>MPHSRAPVEAYAASVESLAECLEKALRDPVSHDGVVAGHVQRAADAKAALAAVRVLGPDVFAPALLAGRSPGPLDREVVAEALRVFPVAPGEPVESIALAEAQAALVTRPHRSDARPGPHPAQDTSSMEDDTHWVPFTQLLARMSPLALPGCETALAGLARRRALDVSRGVVRAMLRRDHPTAARLARWSALVQAPGPAEAALRPEPVVSHLVQCGTSSARMALDVAVLQRLTGPARQGER</sequence>
<comment type="caution">
    <text evidence="2">The sequence shown here is derived from an EMBL/GenBank/DDBJ whole genome shotgun (WGS) entry which is preliminary data.</text>
</comment>
<keyword evidence="3" id="KW-1185">Reference proteome</keyword>
<reference evidence="2 3" key="1">
    <citation type="submission" date="2024-06" db="EMBL/GenBank/DDBJ databases">
        <title>The Natural Products Discovery Center: Release of the First 8490 Sequenced Strains for Exploring Actinobacteria Biosynthetic Diversity.</title>
        <authorList>
            <person name="Kalkreuter E."/>
            <person name="Kautsar S.A."/>
            <person name="Yang D."/>
            <person name="Bader C.D."/>
            <person name="Teijaro C.N."/>
            <person name="Fluegel L."/>
            <person name="Davis C.M."/>
            <person name="Simpson J.R."/>
            <person name="Lauterbach L."/>
            <person name="Steele A.D."/>
            <person name="Gui C."/>
            <person name="Meng S."/>
            <person name="Li G."/>
            <person name="Viehrig K."/>
            <person name="Ye F."/>
            <person name="Su P."/>
            <person name="Kiefer A.F."/>
            <person name="Nichols A."/>
            <person name="Cepeda A.J."/>
            <person name="Yan W."/>
            <person name="Fan B."/>
            <person name="Jiang Y."/>
            <person name="Adhikari A."/>
            <person name="Zheng C.-J."/>
            <person name="Schuster L."/>
            <person name="Cowan T.M."/>
            <person name="Smanski M.J."/>
            <person name="Chevrette M.G."/>
            <person name="De Carvalho L.P.S."/>
            <person name="Shen B."/>
        </authorList>
    </citation>
    <scope>NUCLEOTIDE SEQUENCE [LARGE SCALE GENOMIC DNA]</scope>
    <source>
        <strain evidence="2 3">NPDC006337</strain>
    </source>
</reference>
<dbReference type="RefSeq" id="WP_359657568.1">
    <property type="nucleotide sequence ID" value="NZ_JBEXZP010000206.1"/>
</dbReference>
<evidence type="ECO:0000256" key="1">
    <source>
        <dbReference type="SAM" id="MobiDB-lite"/>
    </source>
</evidence>
<name>A0ABV2W4X5_9ACTN</name>
<evidence type="ECO:0000313" key="2">
    <source>
        <dbReference type="EMBL" id="MEU0708593.1"/>
    </source>
</evidence>
<dbReference type="EMBL" id="JBEXZR010000011">
    <property type="protein sequence ID" value="MEU0708593.1"/>
    <property type="molecule type" value="Genomic_DNA"/>
</dbReference>
<proteinExistence type="predicted"/>
<dbReference type="Proteomes" id="UP001550378">
    <property type="component" value="Unassembled WGS sequence"/>
</dbReference>
<protein>
    <submittedName>
        <fullName evidence="2">Uncharacterized protein</fullName>
    </submittedName>
</protein>